<sequence length="761" mass="87252">MFQQAQNTLVTGGTFNAVHNTFTGSGLDALQKRIASGAFHNSSERYDPPKCHPRTRVAVLDKILTWVTNQAKTCSIIWLYGPAGAGKSAIAQTIAELCHNEGLLAASFFFSRNTPTRNDEVLLVTTLVYQLTISIPEIRKRIENILQKDPLILSRSLEAQLDTLIVQPLNEMAEHEESYRNLLSRPRFVVIDGLDECGEGKAQAYILNVLQKALQILSIPMFILIASRPNPAIRDAFNLEPLSSMTMRIVLDDTYKPDADIKLFVESRFQDIRRKHPQLARANPPWPSPLDMQLLVQKSSGQFIYASTVMKYLDSHHHWPPDRLDIAFGLTSPDDDSPLAELDLFYYHILSSVKIIDKVMDIFIFLLMVQFWDKTRRTIEQFFFYRPGEVDVILSDLHSLISIPPPHDSPGELRIFHASFPDFLLDRSRSKKFFIDKTEASTKLVGYCLRHFQRGDAMCQDEIHHHHLRALFMIHCVQAKPTQELMSELTRFDMYTQLSFWDSDENVIGAYEHDYKRILCLLSWLTTQNRTNPAIGLFQTHMHAFDDWLRDTLESYPHPFQLQQLLVAGTYTKFQIYSEEIVAIMMTSAKASRRRHDPLQIYAPKPEFSPFYEELCRFLLDPSRSGPYHVDGEKYSTFCSFLAVFLLHNGTTYWDNRLDLQFAHNVLEFAIPKSAPSNILTKALKSVLLELVMKLPHLCSVAMVNYINAALPSPKHELCLAVAYNSFKEEVDLPTDAYTIWISQVHDCADHVEHGYDFCIP</sequence>
<dbReference type="PANTHER" id="PTHR10039">
    <property type="entry name" value="AMELOGENIN"/>
    <property type="match status" value="1"/>
</dbReference>
<reference evidence="3 4" key="1">
    <citation type="submission" date="2019-12" db="EMBL/GenBank/DDBJ databases">
        <authorList>
            <person name="Floudas D."/>
            <person name="Bentzer J."/>
            <person name="Ahren D."/>
            <person name="Johansson T."/>
            <person name="Persson P."/>
            <person name="Tunlid A."/>
        </authorList>
    </citation>
    <scope>NUCLEOTIDE SEQUENCE [LARGE SCALE GENOMIC DNA]</scope>
    <source>
        <strain evidence="3 4">CBS 102.39</strain>
    </source>
</reference>
<gene>
    <name evidence="3" type="ORF">D9613_010461</name>
</gene>
<dbReference type="PROSITE" id="PS50837">
    <property type="entry name" value="NACHT"/>
    <property type="match status" value="1"/>
</dbReference>
<dbReference type="AlphaFoldDB" id="A0A8H4QFX9"/>
<evidence type="ECO:0000259" key="2">
    <source>
        <dbReference type="PROSITE" id="PS50837"/>
    </source>
</evidence>
<dbReference type="Pfam" id="PF24883">
    <property type="entry name" value="NPHP3_N"/>
    <property type="match status" value="1"/>
</dbReference>
<comment type="caution">
    <text evidence="3">The sequence shown here is derived from an EMBL/GenBank/DDBJ whole genome shotgun (WGS) entry which is preliminary data.</text>
</comment>
<dbReference type="Gene3D" id="3.40.50.300">
    <property type="entry name" value="P-loop containing nucleotide triphosphate hydrolases"/>
    <property type="match status" value="1"/>
</dbReference>
<feature type="domain" description="NACHT" evidence="2">
    <location>
        <begin position="75"/>
        <end position="230"/>
    </location>
</feature>
<evidence type="ECO:0000313" key="4">
    <source>
        <dbReference type="Proteomes" id="UP000521872"/>
    </source>
</evidence>
<evidence type="ECO:0000256" key="1">
    <source>
        <dbReference type="ARBA" id="ARBA00022737"/>
    </source>
</evidence>
<dbReference type="Proteomes" id="UP000521872">
    <property type="component" value="Unassembled WGS sequence"/>
</dbReference>
<dbReference type="InterPro" id="IPR056884">
    <property type="entry name" value="NPHP3-like_N"/>
</dbReference>
<proteinExistence type="predicted"/>
<accession>A0A8H4QFX9</accession>
<dbReference type="EMBL" id="JAACJL010000059">
    <property type="protein sequence ID" value="KAF4610075.1"/>
    <property type="molecule type" value="Genomic_DNA"/>
</dbReference>
<evidence type="ECO:0000313" key="3">
    <source>
        <dbReference type="EMBL" id="KAF4610075.1"/>
    </source>
</evidence>
<protein>
    <recommendedName>
        <fullName evidence="2">NACHT domain-containing protein</fullName>
    </recommendedName>
</protein>
<dbReference type="InterPro" id="IPR007111">
    <property type="entry name" value="NACHT_NTPase"/>
</dbReference>
<keyword evidence="4" id="KW-1185">Reference proteome</keyword>
<dbReference type="InterPro" id="IPR027417">
    <property type="entry name" value="P-loop_NTPase"/>
</dbReference>
<dbReference type="PANTHER" id="PTHR10039:SF14">
    <property type="entry name" value="NACHT DOMAIN-CONTAINING PROTEIN"/>
    <property type="match status" value="1"/>
</dbReference>
<keyword evidence="1" id="KW-0677">Repeat</keyword>
<dbReference type="SUPFAM" id="SSF52540">
    <property type="entry name" value="P-loop containing nucleoside triphosphate hydrolases"/>
    <property type="match status" value="1"/>
</dbReference>
<name>A0A8H4QFX9_9AGAR</name>
<organism evidence="3 4">
    <name type="scientific">Agrocybe pediades</name>
    <dbReference type="NCBI Taxonomy" id="84607"/>
    <lineage>
        <taxon>Eukaryota</taxon>
        <taxon>Fungi</taxon>
        <taxon>Dikarya</taxon>
        <taxon>Basidiomycota</taxon>
        <taxon>Agaricomycotina</taxon>
        <taxon>Agaricomycetes</taxon>
        <taxon>Agaricomycetidae</taxon>
        <taxon>Agaricales</taxon>
        <taxon>Agaricineae</taxon>
        <taxon>Strophariaceae</taxon>
        <taxon>Agrocybe</taxon>
    </lineage>
</organism>